<evidence type="ECO:0000313" key="3">
    <source>
        <dbReference type="Proteomes" id="UP001595816"/>
    </source>
</evidence>
<dbReference type="PANTHER" id="PTHR39168">
    <property type="entry name" value="TRANSCRIPTIONAL REGULATOR-RELATED"/>
    <property type="match status" value="1"/>
</dbReference>
<dbReference type="Pfam" id="PF12840">
    <property type="entry name" value="HTH_20"/>
    <property type="match status" value="1"/>
</dbReference>
<keyword evidence="3" id="KW-1185">Reference proteome</keyword>
<organism evidence="2 3">
    <name type="scientific">Hamadaea flava</name>
    <dbReference type="NCBI Taxonomy" id="1742688"/>
    <lineage>
        <taxon>Bacteria</taxon>
        <taxon>Bacillati</taxon>
        <taxon>Actinomycetota</taxon>
        <taxon>Actinomycetes</taxon>
        <taxon>Micromonosporales</taxon>
        <taxon>Micromonosporaceae</taxon>
        <taxon>Hamadaea</taxon>
    </lineage>
</organism>
<dbReference type="InterPro" id="IPR036390">
    <property type="entry name" value="WH_DNA-bd_sf"/>
</dbReference>
<dbReference type="InterPro" id="IPR052543">
    <property type="entry name" value="HTH_Metal-responsive_Reg"/>
</dbReference>
<gene>
    <name evidence="2" type="ORF">ACFOZ4_15340</name>
</gene>
<name>A0ABV8LN53_9ACTN</name>
<dbReference type="EMBL" id="JBHSAY010000008">
    <property type="protein sequence ID" value="MFC4131983.1"/>
    <property type="molecule type" value="Genomic_DNA"/>
</dbReference>
<dbReference type="InterPro" id="IPR036388">
    <property type="entry name" value="WH-like_DNA-bd_sf"/>
</dbReference>
<protein>
    <submittedName>
        <fullName evidence="2">ArsR/SmtB family transcription factor</fullName>
    </submittedName>
</protein>
<dbReference type="Gene3D" id="1.10.10.10">
    <property type="entry name" value="Winged helix-like DNA-binding domain superfamily/Winged helix DNA-binding domain"/>
    <property type="match status" value="1"/>
</dbReference>
<dbReference type="InterPro" id="IPR011991">
    <property type="entry name" value="ArsR-like_HTH"/>
</dbReference>
<dbReference type="Proteomes" id="UP001595816">
    <property type="component" value="Unassembled WGS sequence"/>
</dbReference>
<reference evidence="3" key="1">
    <citation type="journal article" date="2019" name="Int. J. Syst. Evol. Microbiol.">
        <title>The Global Catalogue of Microorganisms (GCM) 10K type strain sequencing project: providing services to taxonomists for standard genome sequencing and annotation.</title>
        <authorList>
            <consortium name="The Broad Institute Genomics Platform"/>
            <consortium name="The Broad Institute Genome Sequencing Center for Infectious Disease"/>
            <person name="Wu L."/>
            <person name="Ma J."/>
        </authorList>
    </citation>
    <scope>NUCLEOTIDE SEQUENCE [LARGE SCALE GENOMIC DNA]</scope>
    <source>
        <strain evidence="3">CGMCC 4.7289</strain>
    </source>
</reference>
<dbReference type="PROSITE" id="PS50987">
    <property type="entry name" value="HTH_ARSR_2"/>
    <property type="match status" value="1"/>
</dbReference>
<feature type="domain" description="HTH arsR-type" evidence="1">
    <location>
        <begin position="1"/>
        <end position="93"/>
    </location>
</feature>
<dbReference type="InterPro" id="IPR001845">
    <property type="entry name" value="HTH_ArsR_DNA-bd_dom"/>
</dbReference>
<dbReference type="CDD" id="cd00090">
    <property type="entry name" value="HTH_ARSR"/>
    <property type="match status" value="1"/>
</dbReference>
<dbReference type="SMART" id="SM00418">
    <property type="entry name" value="HTH_ARSR"/>
    <property type="match status" value="1"/>
</dbReference>
<evidence type="ECO:0000313" key="2">
    <source>
        <dbReference type="EMBL" id="MFC4131983.1"/>
    </source>
</evidence>
<dbReference type="PANTHER" id="PTHR39168:SF1">
    <property type="entry name" value="TRANSCRIPTIONAL REGULATORY PROTEIN"/>
    <property type="match status" value="1"/>
</dbReference>
<evidence type="ECO:0000259" key="1">
    <source>
        <dbReference type="PROSITE" id="PS50987"/>
    </source>
</evidence>
<accession>A0ABV8LN53</accession>
<dbReference type="SUPFAM" id="SSF46785">
    <property type="entry name" value="Winged helix' DNA-binding domain"/>
    <property type="match status" value="1"/>
</dbReference>
<proteinExistence type="predicted"/>
<dbReference type="RefSeq" id="WP_253749726.1">
    <property type="nucleotide sequence ID" value="NZ_JAMZDZ010000001.1"/>
</dbReference>
<comment type="caution">
    <text evidence="2">The sequence shown here is derived from an EMBL/GenBank/DDBJ whole genome shotgun (WGS) entry which is preliminary data.</text>
</comment>
<sequence>MTTPDLAGFAALLADRTRAGFCLALLDGRAWTVSELARHTGVAASTATEHVHRLVDGGILVEQRQGRHRYVRIRDEQTAALIEAMAQAAPKIRVPVRGLADDRRGKALAYARTCYDHLAGTLGVTIAQAMTEHGFVTWTDGPQLTEPGTAWLTDLGVVLPAPSRRPPLRGCLDWTERVEHLGGAIGAAICAYAKSDGWVVPIGTSRALAVTDRGRAVLAPWGAIP</sequence>